<dbReference type="Gene3D" id="2.40.128.150">
    <property type="entry name" value="Cysteine proteinases"/>
    <property type="match status" value="1"/>
</dbReference>
<protein>
    <submittedName>
        <fullName evidence="3">N-hydroxyarylamine O-acetyltransferase</fullName>
    </submittedName>
</protein>
<evidence type="ECO:0000313" key="4">
    <source>
        <dbReference type="Proteomes" id="UP000791080"/>
    </source>
</evidence>
<comment type="similarity">
    <text evidence="1 2">Belongs to the arylamine N-acetyltransferase family.</text>
</comment>
<gene>
    <name evidence="3" type="ORF">G443_000394</name>
</gene>
<comment type="caution">
    <text evidence="3">The sequence shown here is derived from an EMBL/GenBank/DDBJ whole genome shotgun (WGS) entry which is preliminary data.</text>
</comment>
<dbReference type="PANTHER" id="PTHR11786">
    <property type="entry name" value="N-HYDROXYARYLAMINE O-ACETYLTRANSFERASE"/>
    <property type="match status" value="1"/>
</dbReference>
<dbReference type="Proteomes" id="UP000791080">
    <property type="component" value="Unassembled WGS sequence"/>
</dbReference>
<sequence>MTTEPNDLWHTAELDLDAYLARIGQPAAEPSPTALAALHEAHVSTIPFENVEPLLGGAPALDLPSITDKLVHRRRGGYCFEHALLFAAALDRLGYSVTRLVARVPALDRGPRTHLSLAVRFGHTTYLAEVGFGAGVLRPLPLRHGTVVDQGGWPQRITREQGMWVLSKKTAEGWESMHALDDTPQLPIDYVVANHYTATHPKSPFTYRLVVMRTEAGRTRQLVGDRYTVETPDGTREERRIGPDELDELLRELDVVLEPEELAGVVERYAGPGDVED</sequence>
<dbReference type="PANTHER" id="PTHR11786:SF0">
    <property type="entry name" value="ARYLAMINE N-ACETYLTRANSFERASE 4-RELATED"/>
    <property type="match status" value="1"/>
</dbReference>
<proteinExistence type="inferred from homology"/>
<dbReference type="InterPro" id="IPR038765">
    <property type="entry name" value="Papain-like_cys_pep_sf"/>
</dbReference>
<dbReference type="RefSeq" id="WP_026420682.1">
    <property type="nucleotide sequence ID" value="NZ_AUBJ02000001.1"/>
</dbReference>
<dbReference type="Gene3D" id="3.30.2140.10">
    <property type="entry name" value="Arylamine N-acetyltransferase"/>
    <property type="match status" value="1"/>
</dbReference>
<dbReference type="PRINTS" id="PR01543">
    <property type="entry name" value="ANATRNSFRASE"/>
</dbReference>
<dbReference type="SUPFAM" id="SSF54001">
    <property type="entry name" value="Cysteine proteinases"/>
    <property type="match status" value="1"/>
</dbReference>
<dbReference type="EMBL" id="AUBJ02000001">
    <property type="protein sequence ID" value="MCP2330124.1"/>
    <property type="molecule type" value="Genomic_DNA"/>
</dbReference>
<dbReference type="InterPro" id="IPR001447">
    <property type="entry name" value="Arylamine_N-AcTrfase"/>
</dbReference>
<evidence type="ECO:0000256" key="1">
    <source>
        <dbReference type="ARBA" id="ARBA00006547"/>
    </source>
</evidence>
<organism evidence="3 4">
    <name type="scientific">Actinoalloteichus caeruleus DSM 43889</name>
    <dbReference type="NCBI Taxonomy" id="1120930"/>
    <lineage>
        <taxon>Bacteria</taxon>
        <taxon>Bacillati</taxon>
        <taxon>Actinomycetota</taxon>
        <taxon>Actinomycetes</taxon>
        <taxon>Pseudonocardiales</taxon>
        <taxon>Pseudonocardiaceae</taxon>
        <taxon>Actinoalloteichus</taxon>
        <taxon>Actinoalloteichus cyanogriseus</taxon>
    </lineage>
</organism>
<reference evidence="3 4" key="1">
    <citation type="submission" date="2022-06" db="EMBL/GenBank/DDBJ databases">
        <title>Genomic Encyclopedia of Type Strains, Phase I: the one thousand microbial genomes (KMG-I) project.</title>
        <authorList>
            <person name="Kyrpides N."/>
        </authorList>
    </citation>
    <scope>NUCLEOTIDE SEQUENCE [LARGE SCALE GENOMIC DNA]</scope>
    <source>
        <strain evidence="3 4">DSM 43889</strain>
    </source>
</reference>
<keyword evidence="4" id="KW-1185">Reference proteome</keyword>
<dbReference type="Pfam" id="PF00797">
    <property type="entry name" value="Acetyltransf_2"/>
    <property type="match status" value="1"/>
</dbReference>
<name>A0ABT1JCV8_ACTCY</name>
<evidence type="ECO:0000313" key="3">
    <source>
        <dbReference type="EMBL" id="MCP2330124.1"/>
    </source>
</evidence>
<accession>A0ABT1JCV8</accession>
<evidence type="ECO:0000256" key="2">
    <source>
        <dbReference type="RuleBase" id="RU003452"/>
    </source>
</evidence>